<proteinExistence type="predicted"/>
<keyword evidence="2" id="KW-0449">Lipoprotein</keyword>
<dbReference type="Gene3D" id="2.50.20.10">
    <property type="entry name" value="Lipoprotein localisation LolA/LolB/LppX"/>
    <property type="match status" value="1"/>
</dbReference>
<dbReference type="PANTHER" id="PTHR37507:SF2">
    <property type="entry name" value="SPORULATION PROTEIN YDCC"/>
    <property type="match status" value="1"/>
</dbReference>
<evidence type="ECO:0000259" key="1">
    <source>
        <dbReference type="Pfam" id="PF03888"/>
    </source>
</evidence>
<dbReference type="InterPro" id="IPR052944">
    <property type="entry name" value="Sporulation_related"/>
</dbReference>
<sequence length="365" mass="41012">MKLTKLAGLISLTGVIIMAGCSSGENQYSPAEVINNALEETTELGAYYAEAEMMTNEKGKDPEQILMKEWVSEEGKRRIETETQDGSGKSITVNDGTNLISYQPETKQAFVVEENPDLLSLNQVSPKQQAEQLLEMVQDTHDISLGGEKKVAGRETYHLIAKPKEDNALVGDQELWVDKENWMVLKINSSSGDIKTKMTYTKVEVDPEIPAGTFTFTLPDDAEVQNLEELNQTQEVTLDEASVNIGTPFFYFPETDGLSISRVELLETQGEMQRKEVNVDYQKDGMPYFTMTVFESPEETGENSEMLTGEEAVTVRDQEGTYMEMNDFRSLVWQENGLSYSIIFVDPNMTMEDFKELADKMALVE</sequence>
<organism evidence="2 3">
    <name type="scientific">Alteribacillus iranensis</name>
    <dbReference type="NCBI Taxonomy" id="930128"/>
    <lineage>
        <taxon>Bacteria</taxon>
        <taxon>Bacillati</taxon>
        <taxon>Bacillota</taxon>
        <taxon>Bacilli</taxon>
        <taxon>Bacillales</taxon>
        <taxon>Bacillaceae</taxon>
        <taxon>Alteribacillus</taxon>
    </lineage>
</organism>
<dbReference type="SUPFAM" id="SSF89392">
    <property type="entry name" value="Prokaryotic lipoproteins and lipoprotein localization factors"/>
    <property type="match status" value="1"/>
</dbReference>
<dbReference type="STRING" id="930128.SAMN05192532_104306"/>
<keyword evidence="3" id="KW-1185">Reference proteome</keyword>
<name>A0A1I2DT52_9BACI</name>
<dbReference type="InterPro" id="IPR033434">
    <property type="entry name" value="MucB/RseB_N"/>
</dbReference>
<dbReference type="InterPro" id="IPR029046">
    <property type="entry name" value="LolA/LolB/LppX"/>
</dbReference>
<dbReference type="PANTHER" id="PTHR37507">
    <property type="entry name" value="SPORULATION PROTEIN YDCC"/>
    <property type="match status" value="1"/>
</dbReference>
<protein>
    <submittedName>
        <fullName evidence="2">Outer membrane lipoprotein-sorting protein</fullName>
    </submittedName>
</protein>
<dbReference type="Pfam" id="PF03888">
    <property type="entry name" value="MucB_RseB"/>
    <property type="match status" value="1"/>
</dbReference>
<accession>A0A1I2DT52</accession>
<evidence type="ECO:0000313" key="3">
    <source>
        <dbReference type="Proteomes" id="UP000199516"/>
    </source>
</evidence>
<feature type="domain" description="MucB/RseB N-terminal" evidence="1">
    <location>
        <begin position="74"/>
        <end position="213"/>
    </location>
</feature>
<reference evidence="2 3" key="1">
    <citation type="submission" date="2016-10" db="EMBL/GenBank/DDBJ databases">
        <authorList>
            <person name="de Groot N.N."/>
        </authorList>
    </citation>
    <scope>NUCLEOTIDE SEQUENCE [LARGE SCALE GENOMIC DNA]</scope>
    <source>
        <strain evidence="2 3">DSM 23995</strain>
    </source>
</reference>
<dbReference type="Proteomes" id="UP000199516">
    <property type="component" value="Unassembled WGS sequence"/>
</dbReference>
<dbReference type="AlphaFoldDB" id="A0A1I2DT52"/>
<dbReference type="EMBL" id="FONT01000004">
    <property type="protein sequence ID" value="SFE83874.1"/>
    <property type="molecule type" value="Genomic_DNA"/>
</dbReference>
<evidence type="ECO:0000313" key="2">
    <source>
        <dbReference type="EMBL" id="SFE83874.1"/>
    </source>
</evidence>
<dbReference type="PROSITE" id="PS51257">
    <property type="entry name" value="PROKAR_LIPOPROTEIN"/>
    <property type="match status" value="1"/>
</dbReference>
<gene>
    <name evidence="2" type="ORF">SAMN05192532_104306</name>
</gene>